<evidence type="ECO:0000256" key="1">
    <source>
        <dbReference type="SAM" id="MobiDB-lite"/>
    </source>
</evidence>
<protein>
    <submittedName>
        <fullName evidence="2">Unannotated protein</fullName>
    </submittedName>
</protein>
<feature type="compositionally biased region" description="Polar residues" evidence="1">
    <location>
        <begin position="47"/>
        <end position="61"/>
    </location>
</feature>
<reference evidence="2" key="1">
    <citation type="submission" date="2020-05" db="EMBL/GenBank/DDBJ databases">
        <authorList>
            <person name="Chiriac C."/>
            <person name="Salcher M."/>
            <person name="Ghai R."/>
            <person name="Kavagutti S V."/>
        </authorList>
    </citation>
    <scope>NUCLEOTIDE SEQUENCE</scope>
</reference>
<proteinExistence type="predicted"/>
<accession>A0A6J7VLX0</accession>
<organism evidence="2">
    <name type="scientific">freshwater metagenome</name>
    <dbReference type="NCBI Taxonomy" id="449393"/>
    <lineage>
        <taxon>unclassified sequences</taxon>
        <taxon>metagenomes</taxon>
        <taxon>ecological metagenomes</taxon>
    </lineage>
</organism>
<dbReference type="EMBL" id="CAFBRA010000098">
    <property type="protein sequence ID" value="CAB5076997.1"/>
    <property type="molecule type" value="Genomic_DNA"/>
</dbReference>
<dbReference type="AlphaFoldDB" id="A0A6J7VLX0"/>
<gene>
    <name evidence="2" type="ORF">UFOPK4382_01138</name>
</gene>
<feature type="region of interest" description="Disordered" evidence="1">
    <location>
        <begin position="46"/>
        <end position="67"/>
    </location>
</feature>
<evidence type="ECO:0000313" key="2">
    <source>
        <dbReference type="EMBL" id="CAB5076997.1"/>
    </source>
</evidence>
<name>A0A6J7VLX0_9ZZZZ</name>
<sequence>MHVIGANLMSAFTERDKVVRPITIATCGINTLRISCDVKKTEACATASGNESGSSAITGQPSCLAKA</sequence>